<evidence type="ECO:0000313" key="4">
    <source>
        <dbReference type="Proteomes" id="UP000079169"/>
    </source>
</evidence>
<reference evidence="5" key="1">
    <citation type="submission" date="2025-08" db="UniProtKB">
        <authorList>
            <consortium name="RefSeq"/>
        </authorList>
    </citation>
    <scope>IDENTIFICATION</scope>
</reference>
<dbReference type="SMART" id="SM00060">
    <property type="entry name" value="FN3"/>
    <property type="match status" value="1"/>
</dbReference>
<dbReference type="PaxDb" id="121845-A0A3Q0IX16"/>
<dbReference type="InterPro" id="IPR003961">
    <property type="entry name" value="FN3_dom"/>
</dbReference>
<name>A0A3Q0IX16_DIACI</name>
<dbReference type="PROSITE" id="PS50853">
    <property type="entry name" value="FN3"/>
    <property type="match status" value="1"/>
</dbReference>
<dbReference type="GeneID" id="113468206"/>
<feature type="compositionally biased region" description="Low complexity" evidence="2">
    <location>
        <begin position="232"/>
        <end position="241"/>
    </location>
</feature>
<gene>
    <name evidence="5" type="primary">LOC113468206</name>
</gene>
<evidence type="ECO:0000256" key="2">
    <source>
        <dbReference type="SAM" id="MobiDB-lite"/>
    </source>
</evidence>
<dbReference type="AlphaFoldDB" id="A0A3Q0IX16"/>
<evidence type="ECO:0000256" key="1">
    <source>
        <dbReference type="ARBA" id="ARBA00022737"/>
    </source>
</evidence>
<accession>A0A3Q0IX16</accession>
<dbReference type="Gene3D" id="2.60.40.10">
    <property type="entry name" value="Immunoglobulins"/>
    <property type="match status" value="1"/>
</dbReference>
<keyword evidence="1" id="KW-0677">Repeat</keyword>
<keyword evidence="4" id="KW-1185">Reference proteome</keyword>
<dbReference type="CDD" id="cd00063">
    <property type="entry name" value="FN3"/>
    <property type="match status" value="1"/>
</dbReference>
<feature type="compositionally biased region" description="Polar residues" evidence="2">
    <location>
        <begin position="286"/>
        <end position="315"/>
    </location>
</feature>
<organism evidence="4 5">
    <name type="scientific">Diaphorina citri</name>
    <name type="common">Asian citrus psyllid</name>
    <dbReference type="NCBI Taxonomy" id="121845"/>
    <lineage>
        <taxon>Eukaryota</taxon>
        <taxon>Metazoa</taxon>
        <taxon>Ecdysozoa</taxon>
        <taxon>Arthropoda</taxon>
        <taxon>Hexapoda</taxon>
        <taxon>Insecta</taxon>
        <taxon>Pterygota</taxon>
        <taxon>Neoptera</taxon>
        <taxon>Paraneoptera</taxon>
        <taxon>Hemiptera</taxon>
        <taxon>Sternorrhyncha</taxon>
        <taxon>Psylloidea</taxon>
        <taxon>Psyllidae</taxon>
        <taxon>Diaphorininae</taxon>
        <taxon>Diaphorina</taxon>
    </lineage>
</organism>
<feature type="domain" description="Fibronectin type-III" evidence="3">
    <location>
        <begin position="79"/>
        <end position="167"/>
    </location>
</feature>
<dbReference type="InterPro" id="IPR013783">
    <property type="entry name" value="Ig-like_fold"/>
</dbReference>
<feature type="compositionally biased region" description="Gly residues" evidence="2">
    <location>
        <begin position="254"/>
        <end position="268"/>
    </location>
</feature>
<dbReference type="RefSeq" id="XP_026680774.1">
    <property type="nucleotide sequence ID" value="XM_026824973.1"/>
</dbReference>
<dbReference type="SUPFAM" id="SSF49265">
    <property type="entry name" value="Fibronectin type III"/>
    <property type="match status" value="1"/>
</dbReference>
<dbReference type="Pfam" id="PF00041">
    <property type="entry name" value="fn3"/>
    <property type="match status" value="1"/>
</dbReference>
<sequence>MEGEESLQGWRITLDGGEGVGRRLFLEREANSCELHDLDPNIVYKVHLVGLFLNSITTAPALQYLYTGPPTTLLPTLAPPTGLEANFDSASSINLSWDPSDTDVDHYLVSVSPAGSDMEKILQTTSNSVVVPDLQPYTWYVMKVKVTTTQGQYSEYSQSLEVRTLQGGYRDMTCAYAYDTYPNGGVRLPLISNGRVPNGGTPTIVRITENPHHKFSSSDLEGDREGGGGSGEADSLLSAGGLDDTHLTTLETSGGPGEGGGDSGFCGGGDDRLAPPLERYAPPTGHSPTSVYTTGPNTGHSPPSVYTTGHVTPSPTKDLPRVPSSPLPMDLLVDDGFHEVLTSLPEATRFCTRSAGGGVASKC</sequence>
<dbReference type="PANTHER" id="PTHR46708:SF2">
    <property type="entry name" value="FIBRONECTIN TYPE-III DOMAIN-CONTAINING PROTEIN"/>
    <property type="match status" value="1"/>
</dbReference>
<dbReference type="PANTHER" id="PTHR46708">
    <property type="entry name" value="TENASCIN"/>
    <property type="match status" value="1"/>
</dbReference>
<dbReference type="InterPro" id="IPR050991">
    <property type="entry name" value="ECM_Regulatory_Proteins"/>
</dbReference>
<protein>
    <submittedName>
        <fullName evidence="5">Uncharacterized protein LOC113468206</fullName>
    </submittedName>
</protein>
<feature type="region of interest" description="Disordered" evidence="2">
    <location>
        <begin position="208"/>
        <end position="327"/>
    </location>
</feature>
<dbReference type="Proteomes" id="UP000079169">
    <property type="component" value="Unplaced"/>
</dbReference>
<evidence type="ECO:0000259" key="3">
    <source>
        <dbReference type="PROSITE" id="PS50853"/>
    </source>
</evidence>
<evidence type="ECO:0000313" key="5">
    <source>
        <dbReference type="RefSeq" id="XP_026680774.1"/>
    </source>
</evidence>
<dbReference type="KEGG" id="dci:113468206"/>
<proteinExistence type="predicted"/>
<dbReference type="InterPro" id="IPR036116">
    <property type="entry name" value="FN3_sf"/>
</dbReference>